<dbReference type="Proteomes" id="UP001186974">
    <property type="component" value="Unassembled WGS sequence"/>
</dbReference>
<protein>
    <submittedName>
        <fullName evidence="1">Uncharacterized protein</fullName>
    </submittedName>
</protein>
<dbReference type="EMBL" id="JAWDJW010000565">
    <property type="protein sequence ID" value="KAK3080441.1"/>
    <property type="molecule type" value="Genomic_DNA"/>
</dbReference>
<gene>
    <name evidence="1" type="ORF">LTS18_001369</name>
</gene>
<evidence type="ECO:0000313" key="2">
    <source>
        <dbReference type="Proteomes" id="UP001186974"/>
    </source>
</evidence>
<sequence>MKQAALAEPEAFLQDVVEGKFDGPNQRGGVLSATVGGLQREVMADFAPKSRIDSKAQGQATAGAEQEESVSADAEATGVKKEPQAEAVDEDSDEDEDEPSPPPSKFGAMPAPQNIVRMPAINWAKYNVVGESLDSLHEEQRRYPTLGTPARNGHLSSPPNPNVRAPEHHIAKPYDPMTDKPERPAPKRPG</sequence>
<comment type="caution">
    <text evidence="1">The sequence shown here is derived from an EMBL/GenBank/DDBJ whole genome shotgun (WGS) entry which is preliminary data.</text>
</comment>
<reference evidence="1" key="1">
    <citation type="submission" date="2024-09" db="EMBL/GenBank/DDBJ databases">
        <title>Black Yeasts Isolated from many extreme environments.</title>
        <authorList>
            <person name="Coleine C."/>
            <person name="Stajich J.E."/>
            <person name="Selbmann L."/>
        </authorList>
    </citation>
    <scope>NUCLEOTIDE SEQUENCE</scope>
    <source>
        <strain evidence="1">CCFEE 5737</strain>
    </source>
</reference>
<evidence type="ECO:0000313" key="1">
    <source>
        <dbReference type="EMBL" id="KAK3080441.1"/>
    </source>
</evidence>
<accession>A0ACC3DUU1</accession>
<proteinExistence type="predicted"/>
<organism evidence="1 2">
    <name type="scientific">Coniosporium uncinatum</name>
    <dbReference type="NCBI Taxonomy" id="93489"/>
    <lineage>
        <taxon>Eukaryota</taxon>
        <taxon>Fungi</taxon>
        <taxon>Dikarya</taxon>
        <taxon>Ascomycota</taxon>
        <taxon>Pezizomycotina</taxon>
        <taxon>Dothideomycetes</taxon>
        <taxon>Dothideomycetes incertae sedis</taxon>
        <taxon>Coniosporium</taxon>
    </lineage>
</organism>
<keyword evidence="2" id="KW-1185">Reference proteome</keyword>
<name>A0ACC3DUU1_9PEZI</name>